<evidence type="ECO:0000256" key="3">
    <source>
        <dbReference type="SAM" id="SignalP"/>
    </source>
</evidence>
<dbReference type="AlphaFoldDB" id="A0AAN6RNV3"/>
<name>A0AAN6RNV3_9PEZI</name>
<evidence type="ECO:0000256" key="1">
    <source>
        <dbReference type="SAM" id="MobiDB-lite"/>
    </source>
</evidence>
<dbReference type="SUPFAM" id="SSF49503">
    <property type="entry name" value="Cupredoxins"/>
    <property type="match status" value="1"/>
</dbReference>
<keyword evidence="5" id="KW-1185">Reference proteome</keyword>
<dbReference type="EMBL" id="MU856191">
    <property type="protein sequence ID" value="KAK3897349.1"/>
    <property type="molecule type" value="Genomic_DNA"/>
</dbReference>
<protein>
    <recommendedName>
        <fullName evidence="6">Extracellular serine-rich protein</fullName>
    </recommendedName>
</protein>
<feature type="chain" id="PRO_5042987194" description="Extracellular serine-rich protein" evidence="3">
    <location>
        <begin position="20"/>
        <end position="244"/>
    </location>
</feature>
<dbReference type="Gene3D" id="2.60.40.420">
    <property type="entry name" value="Cupredoxins - blue copper proteins"/>
    <property type="match status" value="1"/>
</dbReference>
<keyword evidence="2" id="KW-1133">Transmembrane helix</keyword>
<organism evidence="4 5">
    <name type="scientific">Staphylotrichum tortipilum</name>
    <dbReference type="NCBI Taxonomy" id="2831512"/>
    <lineage>
        <taxon>Eukaryota</taxon>
        <taxon>Fungi</taxon>
        <taxon>Dikarya</taxon>
        <taxon>Ascomycota</taxon>
        <taxon>Pezizomycotina</taxon>
        <taxon>Sordariomycetes</taxon>
        <taxon>Sordariomycetidae</taxon>
        <taxon>Sordariales</taxon>
        <taxon>Chaetomiaceae</taxon>
        <taxon>Staphylotrichum</taxon>
    </lineage>
</organism>
<keyword evidence="2" id="KW-0812">Transmembrane</keyword>
<evidence type="ECO:0008006" key="6">
    <source>
        <dbReference type="Google" id="ProtNLM"/>
    </source>
</evidence>
<keyword evidence="2" id="KW-0472">Membrane</keyword>
<sequence>MLPPSITALLLAGAALAAATTIPVSVGKNGLTFDPSMIHASVGDVIEFRYWPLNHSVVAGDFSSACRPASSGGFYSGFFPTKAGTVNSQVFRVTVSHTNPVPIYCAQNTGQHCRNGMVAVINPSEAQTLESYASLARSAGNAVAPPGGPFGGVVAPASNPGGMGVSSSSSAASSTAHSSSSSSASGGSTSAAQTTTVTTPPASSTTGGSATTTTSKPSGTGNAAAGVAVPVAGLVAVAVGAFFV</sequence>
<evidence type="ECO:0000313" key="5">
    <source>
        <dbReference type="Proteomes" id="UP001303889"/>
    </source>
</evidence>
<proteinExistence type="predicted"/>
<feature type="region of interest" description="Disordered" evidence="1">
    <location>
        <begin position="161"/>
        <end position="221"/>
    </location>
</feature>
<comment type="caution">
    <text evidence="4">The sequence shown here is derived from an EMBL/GenBank/DDBJ whole genome shotgun (WGS) entry which is preliminary data.</text>
</comment>
<reference evidence="4" key="2">
    <citation type="submission" date="2023-05" db="EMBL/GenBank/DDBJ databases">
        <authorList>
            <consortium name="Lawrence Berkeley National Laboratory"/>
            <person name="Steindorff A."/>
            <person name="Hensen N."/>
            <person name="Bonometti L."/>
            <person name="Westerberg I."/>
            <person name="Brannstrom I.O."/>
            <person name="Guillou S."/>
            <person name="Cros-Aarteil S."/>
            <person name="Calhoun S."/>
            <person name="Haridas S."/>
            <person name="Kuo A."/>
            <person name="Mondo S."/>
            <person name="Pangilinan J."/>
            <person name="Riley R."/>
            <person name="Labutti K."/>
            <person name="Andreopoulos B."/>
            <person name="Lipzen A."/>
            <person name="Chen C."/>
            <person name="Yanf M."/>
            <person name="Daum C."/>
            <person name="Ng V."/>
            <person name="Clum A."/>
            <person name="Ohm R."/>
            <person name="Martin F."/>
            <person name="Silar P."/>
            <person name="Natvig D."/>
            <person name="Lalanne C."/>
            <person name="Gautier V."/>
            <person name="Ament-Velasquez S.L."/>
            <person name="Kruys A."/>
            <person name="Hutchinson M.I."/>
            <person name="Powell A.J."/>
            <person name="Barry K."/>
            <person name="Miller A.N."/>
            <person name="Grigoriev I.V."/>
            <person name="Debuchy R."/>
            <person name="Gladieux P."/>
            <person name="Thoren M.H."/>
            <person name="Johannesson H."/>
        </authorList>
    </citation>
    <scope>NUCLEOTIDE SEQUENCE</scope>
    <source>
        <strain evidence="4">CBS 103.79</strain>
    </source>
</reference>
<keyword evidence="3" id="KW-0732">Signal</keyword>
<reference evidence="4" key="1">
    <citation type="journal article" date="2023" name="Mol. Phylogenet. Evol.">
        <title>Genome-scale phylogeny and comparative genomics of the fungal order Sordariales.</title>
        <authorList>
            <person name="Hensen N."/>
            <person name="Bonometti L."/>
            <person name="Westerberg I."/>
            <person name="Brannstrom I.O."/>
            <person name="Guillou S."/>
            <person name="Cros-Aarteil S."/>
            <person name="Calhoun S."/>
            <person name="Haridas S."/>
            <person name="Kuo A."/>
            <person name="Mondo S."/>
            <person name="Pangilinan J."/>
            <person name="Riley R."/>
            <person name="LaButti K."/>
            <person name="Andreopoulos B."/>
            <person name="Lipzen A."/>
            <person name="Chen C."/>
            <person name="Yan M."/>
            <person name="Daum C."/>
            <person name="Ng V."/>
            <person name="Clum A."/>
            <person name="Steindorff A."/>
            <person name="Ohm R.A."/>
            <person name="Martin F."/>
            <person name="Silar P."/>
            <person name="Natvig D.O."/>
            <person name="Lalanne C."/>
            <person name="Gautier V."/>
            <person name="Ament-Velasquez S.L."/>
            <person name="Kruys A."/>
            <person name="Hutchinson M.I."/>
            <person name="Powell A.J."/>
            <person name="Barry K."/>
            <person name="Miller A.N."/>
            <person name="Grigoriev I.V."/>
            <person name="Debuchy R."/>
            <person name="Gladieux P."/>
            <person name="Hiltunen Thoren M."/>
            <person name="Johannesson H."/>
        </authorList>
    </citation>
    <scope>NUCLEOTIDE SEQUENCE</scope>
    <source>
        <strain evidence="4">CBS 103.79</strain>
    </source>
</reference>
<dbReference type="InterPro" id="IPR008972">
    <property type="entry name" value="Cupredoxin"/>
</dbReference>
<feature type="compositionally biased region" description="Low complexity" evidence="1">
    <location>
        <begin position="166"/>
        <end position="221"/>
    </location>
</feature>
<dbReference type="PANTHER" id="PTHR34883:SF15">
    <property type="entry name" value="EXTRACELLULAR SERINE-RICH PROTEIN"/>
    <property type="match status" value="1"/>
</dbReference>
<feature type="signal peptide" evidence="3">
    <location>
        <begin position="1"/>
        <end position="19"/>
    </location>
</feature>
<dbReference type="Proteomes" id="UP001303889">
    <property type="component" value="Unassembled WGS sequence"/>
</dbReference>
<dbReference type="PANTHER" id="PTHR34883">
    <property type="entry name" value="SERINE-RICH PROTEIN, PUTATIVE-RELATED-RELATED"/>
    <property type="match status" value="1"/>
</dbReference>
<feature type="transmembrane region" description="Helical" evidence="2">
    <location>
        <begin position="223"/>
        <end position="243"/>
    </location>
</feature>
<dbReference type="CDD" id="cd00920">
    <property type="entry name" value="Cupredoxin"/>
    <property type="match status" value="1"/>
</dbReference>
<gene>
    <name evidence="4" type="ORF">C8A05DRAFT_39102</name>
</gene>
<evidence type="ECO:0000313" key="4">
    <source>
        <dbReference type="EMBL" id="KAK3897349.1"/>
    </source>
</evidence>
<evidence type="ECO:0000256" key="2">
    <source>
        <dbReference type="SAM" id="Phobius"/>
    </source>
</evidence>
<accession>A0AAN6RNV3</accession>
<dbReference type="InterPro" id="IPR052953">
    <property type="entry name" value="Ser-rich/MCO-related"/>
</dbReference>